<dbReference type="PROSITE" id="PS50977">
    <property type="entry name" value="HTH_TETR_2"/>
    <property type="match status" value="1"/>
</dbReference>
<evidence type="ECO:0000256" key="1">
    <source>
        <dbReference type="ARBA" id="ARBA00023015"/>
    </source>
</evidence>
<evidence type="ECO:0000313" key="6">
    <source>
        <dbReference type="EMBL" id="NOU94815.1"/>
    </source>
</evidence>
<dbReference type="FunFam" id="1.10.10.60:FF:000141">
    <property type="entry name" value="TetR family transcriptional regulator"/>
    <property type="match status" value="1"/>
</dbReference>
<keyword evidence="1" id="KW-0805">Transcription regulation</keyword>
<accession>A0A972GXQ6</accession>
<evidence type="ECO:0000259" key="5">
    <source>
        <dbReference type="PROSITE" id="PS50977"/>
    </source>
</evidence>
<comment type="caution">
    <text evidence="6">The sequence shown here is derived from an EMBL/GenBank/DDBJ whole genome shotgun (WGS) entry which is preliminary data.</text>
</comment>
<dbReference type="EMBL" id="WHOD01000065">
    <property type="protein sequence ID" value="NOU94815.1"/>
    <property type="molecule type" value="Genomic_DNA"/>
</dbReference>
<dbReference type="PRINTS" id="PR00455">
    <property type="entry name" value="HTHTETR"/>
</dbReference>
<dbReference type="InterPro" id="IPR050624">
    <property type="entry name" value="HTH-type_Tx_Regulator"/>
</dbReference>
<dbReference type="GO" id="GO:0003677">
    <property type="term" value="F:DNA binding"/>
    <property type="evidence" value="ECO:0007669"/>
    <property type="project" value="UniProtKB-UniRule"/>
</dbReference>
<dbReference type="RefSeq" id="WP_171653030.1">
    <property type="nucleotide sequence ID" value="NZ_WHOD01000065.1"/>
</dbReference>
<dbReference type="Pfam" id="PF00440">
    <property type="entry name" value="TetR_N"/>
    <property type="match status" value="1"/>
</dbReference>
<keyword evidence="2 4" id="KW-0238">DNA-binding</keyword>
<keyword evidence="7" id="KW-1185">Reference proteome</keyword>
<evidence type="ECO:0000256" key="2">
    <source>
        <dbReference type="ARBA" id="ARBA00023125"/>
    </source>
</evidence>
<name>A0A972GXQ6_9BACL</name>
<dbReference type="Gene3D" id="1.10.10.60">
    <property type="entry name" value="Homeodomain-like"/>
    <property type="match status" value="1"/>
</dbReference>
<evidence type="ECO:0000313" key="7">
    <source>
        <dbReference type="Proteomes" id="UP000641588"/>
    </source>
</evidence>
<protein>
    <submittedName>
        <fullName evidence="6">TetR family transcriptional regulator</fullName>
    </submittedName>
</protein>
<gene>
    <name evidence="6" type="ORF">GC093_16535</name>
</gene>
<dbReference type="InterPro" id="IPR001647">
    <property type="entry name" value="HTH_TetR"/>
</dbReference>
<dbReference type="SUPFAM" id="SSF46689">
    <property type="entry name" value="Homeodomain-like"/>
    <property type="match status" value="1"/>
</dbReference>
<keyword evidence="3" id="KW-0804">Transcription</keyword>
<evidence type="ECO:0000256" key="3">
    <source>
        <dbReference type="ARBA" id="ARBA00023163"/>
    </source>
</evidence>
<dbReference type="AlphaFoldDB" id="A0A972GXQ6"/>
<reference evidence="6" key="1">
    <citation type="submission" date="2019-10" db="EMBL/GenBank/DDBJ databases">
        <title>Description of Paenibacillus glebae sp. nov.</title>
        <authorList>
            <person name="Carlier A."/>
            <person name="Qi S."/>
        </authorList>
    </citation>
    <scope>NUCLEOTIDE SEQUENCE</scope>
    <source>
        <strain evidence="6">LMG 31456</strain>
    </source>
</reference>
<evidence type="ECO:0000256" key="4">
    <source>
        <dbReference type="PROSITE-ProRule" id="PRU00335"/>
    </source>
</evidence>
<dbReference type="GO" id="GO:0045892">
    <property type="term" value="P:negative regulation of DNA-templated transcription"/>
    <property type="evidence" value="ECO:0007669"/>
    <property type="project" value="UniProtKB-ARBA"/>
</dbReference>
<proteinExistence type="predicted"/>
<dbReference type="InterPro" id="IPR009057">
    <property type="entry name" value="Homeodomain-like_sf"/>
</dbReference>
<dbReference type="Gene3D" id="1.10.357.10">
    <property type="entry name" value="Tetracycline Repressor, domain 2"/>
    <property type="match status" value="1"/>
</dbReference>
<organism evidence="6 7">
    <name type="scientific">Paenibacillus foliorum</name>
    <dbReference type="NCBI Taxonomy" id="2654974"/>
    <lineage>
        <taxon>Bacteria</taxon>
        <taxon>Bacillati</taxon>
        <taxon>Bacillota</taxon>
        <taxon>Bacilli</taxon>
        <taxon>Bacillales</taxon>
        <taxon>Paenibacillaceae</taxon>
        <taxon>Paenibacillus</taxon>
    </lineage>
</organism>
<feature type="DNA-binding region" description="H-T-H motif" evidence="4">
    <location>
        <begin position="25"/>
        <end position="44"/>
    </location>
</feature>
<dbReference type="Proteomes" id="UP000641588">
    <property type="component" value="Unassembled WGS sequence"/>
</dbReference>
<dbReference type="PANTHER" id="PTHR43479:SF22">
    <property type="entry name" value="TRANSCRIPTIONAL REGULATOR, TETR FAMILY"/>
    <property type="match status" value="1"/>
</dbReference>
<dbReference type="PANTHER" id="PTHR43479">
    <property type="entry name" value="ACREF/ENVCD OPERON REPRESSOR-RELATED"/>
    <property type="match status" value="1"/>
</dbReference>
<sequence>MNDRKLQIMQAAIKLFGDRDYHTTSVQDIVSLAGVSKGAFYLHFHSKEELLIAIFRHYMDGLSNHLNEIQTNCQYTPRDKLIKAIEFQCQYIMSDQDFLSLHLKGIAFMNNTVKEMMIEHGMQTVKWKEERILEHYGPGIEAHSFDCASMLSGMLKEYFFYHIVYAHPIDINRFSEYLMNRLDDIAQGIMAKPTAPILYAALMCPDPAPAFTKETWLQKAHSVRDWIEAHQTDPSKSAEAMLQSLDAIIQEVHKEQPNEIIIKGMYNYLVSLANGDPSIIEKLTILFSDIR</sequence>
<feature type="domain" description="HTH tetR-type" evidence="5">
    <location>
        <begin position="2"/>
        <end position="62"/>
    </location>
</feature>